<keyword evidence="10" id="KW-0472">Membrane</keyword>
<keyword evidence="10" id="KW-1003">Cell membrane</keyword>
<keyword evidence="3 10" id="KW-0285">Flavoprotein</keyword>
<reference evidence="11" key="2">
    <citation type="journal article" date="2021" name="PeerJ">
        <title>Extensive microbial diversity within the chicken gut microbiome revealed by metagenomics and culture.</title>
        <authorList>
            <person name="Gilroy R."/>
            <person name="Ravi A."/>
            <person name="Getino M."/>
            <person name="Pursley I."/>
            <person name="Horton D.L."/>
            <person name="Alikhan N.F."/>
            <person name="Baker D."/>
            <person name="Gharbi K."/>
            <person name="Hall N."/>
            <person name="Watson M."/>
            <person name="Adriaenssens E.M."/>
            <person name="Foster-Nyarko E."/>
            <person name="Jarju S."/>
            <person name="Secka A."/>
            <person name="Antonio M."/>
            <person name="Oren A."/>
            <person name="Chaudhuri R.R."/>
            <person name="La Ragione R."/>
            <person name="Hildebrand F."/>
            <person name="Pallen M.J."/>
        </authorList>
    </citation>
    <scope>NUCLEOTIDE SEQUENCE</scope>
    <source>
        <strain evidence="11">ChiW25-3613</strain>
    </source>
</reference>
<protein>
    <recommendedName>
        <fullName evidence="2 10">FAD:protein FMN transferase</fullName>
        <ecNumber evidence="1 10">2.7.1.180</ecNumber>
    </recommendedName>
</protein>
<evidence type="ECO:0000256" key="8">
    <source>
        <dbReference type="ARBA" id="ARBA00048540"/>
    </source>
</evidence>
<keyword evidence="7 9" id="KW-0460">Magnesium</keyword>
<sequence length="398" mass="43383">MLKKFLAISAAAIAACAALSGCGTNAYARYRRTFASFGAMATVYLDGEFSSDEQRQDAIDTAEEIGAILTSFENTFSTTIEDSDVCLFNAAAPGSTVGISEDMYNVLSLALEMYDETGGYYNAGVYYSVDLYNFAARPEGVTMPYDREENSDLPDERYVAAFCELSKSFSKIELYAEGGNYYAVKPEDTVEVDGVIYSLAIDLSGIAKGYTVDIVDKYIEDAGYPNSSFSYGMSSIAVNSTLATDSGEWYLTFRDPRGTVDDYYMAIDVKDACISTSGDYENYYEVGDRRYCHIIDPDTGSPITTGIVTSSCIGGTAAEDDARTTAVMAMGLDDAIEYINSQTVKEQGLRITFVYQNSAGEYLLVTNIPEGEYELLNSVYIPASRIDENGNVVFTGTR</sequence>
<evidence type="ECO:0000256" key="9">
    <source>
        <dbReference type="PIRSR" id="PIRSR006268-2"/>
    </source>
</evidence>
<evidence type="ECO:0000256" key="4">
    <source>
        <dbReference type="ARBA" id="ARBA00022679"/>
    </source>
</evidence>
<evidence type="ECO:0000256" key="5">
    <source>
        <dbReference type="ARBA" id="ARBA00022723"/>
    </source>
</evidence>
<proteinExistence type="inferred from homology"/>
<dbReference type="PANTHER" id="PTHR30040">
    <property type="entry name" value="THIAMINE BIOSYNTHESIS LIPOPROTEIN APBE"/>
    <property type="match status" value="1"/>
</dbReference>
<dbReference type="EC" id="2.7.1.180" evidence="1 10"/>
<comment type="similarity">
    <text evidence="10">Belongs to the ApbE family.</text>
</comment>
<dbReference type="PIRSF" id="PIRSF006268">
    <property type="entry name" value="ApbE"/>
    <property type="match status" value="1"/>
</dbReference>
<evidence type="ECO:0000256" key="2">
    <source>
        <dbReference type="ARBA" id="ARBA00016337"/>
    </source>
</evidence>
<accession>A0A9D1DBQ9</accession>
<evidence type="ECO:0000256" key="1">
    <source>
        <dbReference type="ARBA" id="ARBA00011955"/>
    </source>
</evidence>
<dbReference type="PANTHER" id="PTHR30040:SF2">
    <property type="entry name" value="FAD:PROTEIN FMN TRANSFERASE"/>
    <property type="match status" value="1"/>
</dbReference>
<feature type="binding site" evidence="9">
    <location>
        <position position="321"/>
    </location>
    <ligand>
        <name>Mg(2+)</name>
        <dbReference type="ChEBI" id="CHEBI:18420"/>
    </ligand>
</feature>
<dbReference type="InterPro" id="IPR003374">
    <property type="entry name" value="ApbE-like_sf"/>
</dbReference>
<reference evidence="11" key="1">
    <citation type="submission" date="2020-10" db="EMBL/GenBank/DDBJ databases">
        <authorList>
            <person name="Gilroy R."/>
        </authorList>
    </citation>
    <scope>NUCLEOTIDE SEQUENCE</scope>
    <source>
        <strain evidence="11">ChiW25-3613</strain>
    </source>
</reference>
<evidence type="ECO:0000313" key="12">
    <source>
        <dbReference type="Proteomes" id="UP000824179"/>
    </source>
</evidence>
<evidence type="ECO:0000256" key="3">
    <source>
        <dbReference type="ARBA" id="ARBA00022630"/>
    </source>
</evidence>
<feature type="binding site" evidence="9">
    <location>
        <position position="325"/>
    </location>
    <ligand>
        <name>Mg(2+)</name>
        <dbReference type="ChEBI" id="CHEBI:18420"/>
    </ligand>
</feature>
<dbReference type="GO" id="GO:0046872">
    <property type="term" value="F:metal ion binding"/>
    <property type="evidence" value="ECO:0007669"/>
    <property type="project" value="UniProtKB-UniRule"/>
</dbReference>
<dbReference type="InterPro" id="IPR024932">
    <property type="entry name" value="ApbE"/>
</dbReference>
<evidence type="ECO:0000313" key="11">
    <source>
        <dbReference type="EMBL" id="HIR40156.1"/>
    </source>
</evidence>
<keyword evidence="10" id="KW-0732">Signal</keyword>
<feature type="signal peptide" evidence="10">
    <location>
        <begin position="1"/>
        <end position="28"/>
    </location>
</feature>
<dbReference type="Proteomes" id="UP000824179">
    <property type="component" value="Unassembled WGS sequence"/>
</dbReference>
<keyword evidence="10" id="KW-0997">Cell inner membrane</keyword>
<evidence type="ECO:0000256" key="10">
    <source>
        <dbReference type="RuleBase" id="RU363002"/>
    </source>
</evidence>
<comment type="caution">
    <text evidence="11">The sequence shown here is derived from an EMBL/GenBank/DDBJ whole genome shotgun (WGS) entry which is preliminary data.</text>
</comment>
<comment type="catalytic activity">
    <reaction evidence="8 10">
        <text>L-threonyl-[protein] + FAD = FMN-L-threonyl-[protein] + AMP + H(+)</text>
        <dbReference type="Rhea" id="RHEA:36847"/>
        <dbReference type="Rhea" id="RHEA-COMP:11060"/>
        <dbReference type="Rhea" id="RHEA-COMP:11061"/>
        <dbReference type="ChEBI" id="CHEBI:15378"/>
        <dbReference type="ChEBI" id="CHEBI:30013"/>
        <dbReference type="ChEBI" id="CHEBI:57692"/>
        <dbReference type="ChEBI" id="CHEBI:74257"/>
        <dbReference type="ChEBI" id="CHEBI:456215"/>
        <dbReference type="EC" id="2.7.1.180"/>
    </reaction>
</comment>
<dbReference type="GO" id="GO:0016740">
    <property type="term" value="F:transferase activity"/>
    <property type="evidence" value="ECO:0007669"/>
    <property type="project" value="UniProtKB-UniRule"/>
</dbReference>
<keyword evidence="5 9" id="KW-0479">Metal-binding</keyword>
<name>A0A9D1DBQ9_9FIRM</name>
<comment type="function">
    <text evidence="10">Flavin transferase that catalyzes the transfer of the FMN moiety of FAD and its covalent binding to the hydroxyl group of a threonine residue in a target flavoprotein.</text>
</comment>
<dbReference type="AlphaFoldDB" id="A0A9D1DBQ9"/>
<evidence type="ECO:0000256" key="7">
    <source>
        <dbReference type="ARBA" id="ARBA00022842"/>
    </source>
</evidence>
<dbReference type="SUPFAM" id="SSF143631">
    <property type="entry name" value="ApbE-like"/>
    <property type="match status" value="1"/>
</dbReference>
<organism evidence="11 12">
    <name type="scientific">Candidatus Coproplasma stercoripullorum</name>
    <dbReference type="NCBI Taxonomy" id="2840751"/>
    <lineage>
        <taxon>Bacteria</taxon>
        <taxon>Bacillati</taxon>
        <taxon>Bacillota</taxon>
        <taxon>Clostridia</taxon>
        <taxon>Eubacteriales</taxon>
        <taxon>Candidatus Coproplasma</taxon>
    </lineage>
</organism>
<comment type="subcellular location">
    <subcellularLocation>
        <location evidence="10">Cell inner membrane</location>
        <topology evidence="10">Lipid-anchor</topology>
        <orientation evidence="10">Periplasmic side</orientation>
    </subcellularLocation>
</comment>
<dbReference type="EMBL" id="DVHB01000129">
    <property type="protein sequence ID" value="HIR40156.1"/>
    <property type="molecule type" value="Genomic_DNA"/>
</dbReference>
<keyword evidence="4 10" id="KW-0808">Transferase</keyword>
<feature type="binding site" evidence="9">
    <location>
        <position position="205"/>
    </location>
    <ligand>
        <name>Mg(2+)</name>
        <dbReference type="ChEBI" id="CHEBI:18420"/>
    </ligand>
</feature>
<gene>
    <name evidence="11" type="ORF">IAB90_07235</name>
</gene>
<dbReference type="GO" id="GO:0005886">
    <property type="term" value="C:plasma membrane"/>
    <property type="evidence" value="ECO:0007669"/>
    <property type="project" value="UniProtKB-SubCell"/>
</dbReference>
<evidence type="ECO:0000256" key="6">
    <source>
        <dbReference type="ARBA" id="ARBA00022827"/>
    </source>
</evidence>
<dbReference type="Gene3D" id="3.10.520.10">
    <property type="entry name" value="ApbE-like domains"/>
    <property type="match status" value="1"/>
</dbReference>
<dbReference type="PROSITE" id="PS51257">
    <property type="entry name" value="PROKAR_LIPOPROTEIN"/>
    <property type="match status" value="1"/>
</dbReference>
<keyword evidence="6 10" id="KW-0274">FAD</keyword>
<keyword evidence="10" id="KW-0449">Lipoprotein</keyword>
<feature type="chain" id="PRO_5039754349" description="FAD:protein FMN transferase" evidence="10">
    <location>
        <begin position="29"/>
        <end position="398"/>
    </location>
</feature>
<comment type="cofactor">
    <cofactor evidence="9">
        <name>Mg(2+)</name>
        <dbReference type="ChEBI" id="CHEBI:18420"/>
    </cofactor>
    <cofactor evidence="9">
        <name>Mn(2+)</name>
        <dbReference type="ChEBI" id="CHEBI:29035"/>
    </cofactor>
    <text evidence="9">Magnesium. Can also use manganese.</text>
</comment>
<dbReference type="Pfam" id="PF02424">
    <property type="entry name" value="ApbE"/>
    <property type="match status" value="1"/>
</dbReference>